<name>A0A0G1KIW6_9BACT</name>
<accession>A0A0G1KIW6</accession>
<evidence type="ECO:0000313" key="1">
    <source>
        <dbReference type="EMBL" id="KKT83483.1"/>
    </source>
</evidence>
<sequence length="99" mass="11296">MNQYQAIRITLVITVFGEKSKALQKSVFVIIAKSNTYPPLPTRYTRVAFVVKPLTLPPPPNHGARSLCPQDNFLPYRTFFCVLGLSNASREWELRFLVL</sequence>
<gene>
    <name evidence="1" type="ORF">UW81_C0017G0007</name>
</gene>
<dbReference type="Proteomes" id="UP000033915">
    <property type="component" value="Unassembled WGS sequence"/>
</dbReference>
<evidence type="ECO:0000313" key="2">
    <source>
        <dbReference type="Proteomes" id="UP000033915"/>
    </source>
</evidence>
<proteinExistence type="predicted"/>
<comment type="caution">
    <text evidence="1">The sequence shown here is derived from an EMBL/GenBank/DDBJ whole genome shotgun (WGS) entry which is preliminary data.</text>
</comment>
<protein>
    <submittedName>
        <fullName evidence="1">Uncharacterized protein</fullName>
    </submittedName>
</protein>
<reference evidence="1 2" key="1">
    <citation type="journal article" date="2015" name="Nature">
        <title>rRNA introns, odd ribosomes, and small enigmatic genomes across a large radiation of phyla.</title>
        <authorList>
            <person name="Brown C.T."/>
            <person name="Hug L.A."/>
            <person name="Thomas B.C."/>
            <person name="Sharon I."/>
            <person name="Castelle C.J."/>
            <person name="Singh A."/>
            <person name="Wilkins M.J."/>
            <person name="Williams K.H."/>
            <person name="Banfield J.F."/>
        </authorList>
    </citation>
    <scope>NUCLEOTIDE SEQUENCE [LARGE SCALE GENOMIC DNA]</scope>
</reference>
<dbReference type="AlphaFoldDB" id="A0A0G1KIW6"/>
<organism evidence="1 2">
    <name type="scientific">Candidatus Giovannonibacteria bacterium GW2011_GWC2_44_9</name>
    <dbReference type="NCBI Taxonomy" id="1618658"/>
    <lineage>
        <taxon>Bacteria</taxon>
        <taxon>Candidatus Giovannoniibacteriota</taxon>
    </lineage>
</organism>
<dbReference type="EMBL" id="LCJT01000017">
    <property type="protein sequence ID" value="KKT83483.1"/>
    <property type="molecule type" value="Genomic_DNA"/>
</dbReference>